<feature type="transmembrane region" description="Helical" evidence="2">
    <location>
        <begin position="15"/>
        <end position="34"/>
    </location>
</feature>
<keyword evidence="2" id="KW-0812">Transmembrane</keyword>
<dbReference type="Proteomes" id="UP000580839">
    <property type="component" value="Unassembled WGS sequence"/>
</dbReference>
<dbReference type="GO" id="GO:0043107">
    <property type="term" value="P:type IV pilus-dependent motility"/>
    <property type="evidence" value="ECO:0007669"/>
    <property type="project" value="InterPro"/>
</dbReference>
<feature type="region of interest" description="Disordered" evidence="1">
    <location>
        <begin position="191"/>
        <end position="213"/>
    </location>
</feature>
<dbReference type="PANTHER" id="PTHR39555:SF1">
    <property type="entry name" value="TYPE IV PILUS INNER MEMBRANE COMPONENT PILO"/>
    <property type="match status" value="1"/>
</dbReference>
<evidence type="ECO:0000256" key="1">
    <source>
        <dbReference type="SAM" id="MobiDB-lite"/>
    </source>
</evidence>
<dbReference type="InterPro" id="IPR014717">
    <property type="entry name" value="Transl_elong_EF1B/ribsomal_bS6"/>
</dbReference>
<dbReference type="Pfam" id="PF04350">
    <property type="entry name" value="PilO"/>
    <property type="match status" value="1"/>
</dbReference>
<accession>A0A849SG87</accession>
<gene>
    <name evidence="3" type="primary">pilO</name>
    <name evidence="3" type="ORF">HOP12_00145</name>
</gene>
<protein>
    <submittedName>
        <fullName evidence="3">Type 4a pilus biogenesis protein PilO</fullName>
    </submittedName>
</protein>
<sequence>MGTIDLKNPAVQKGLLGALLAAGMLGVFFFTHFLPFSFPNKREEIAALKVDFEKKSTELARARASVADLPRFEAEYEQLHQRWTMAAELLPTDKQVAALLRKITLAGQQTGVTFVLFRPGSPRSEAYYTEMPVEVTVNGGYHQVGAFLAELANMRRIVTVSNVRLSTGGKEGDGTASASLTASAYSLNTTATAPAAEAPKEQPKGGANDAKKS</sequence>
<evidence type="ECO:0000256" key="2">
    <source>
        <dbReference type="SAM" id="Phobius"/>
    </source>
</evidence>
<dbReference type="AlphaFoldDB" id="A0A849SG87"/>
<dbReference type="InterPro" id="IPR007445">
    <property type="entry name" value="PilO"/>
</dbReference>
<feature type="compositionally biased region" description="Basic and acidic residues" evidence="1">
    <location>
        <begin position="198"/>
        <end position="213"/>
    </location>
</feature>
<keyword evidence="2" id="KW-0472">Membrane</keyword>
<reference evidence="3 4" key="1">
    <citation type="submission" date="2020-04" db="EMBL/GenBank/DDBJ databases">
        <title>Metagenomic profiling of ammonia- and methane-oxidizing microorganisms in a Dutch drinking water treatment plant.</title>
        <authorList>
            <person name="Poghosyan L."/>
            <person name="Leucker S."/>
        </authorList>
    </citation>
    <scope>NUCLEOTIDE SEQUENCE [LARGE SCALE GENOMIC DNA]</scope>
    <source>
        <strain evidence="3">S-RSF-IL-03</strain>
    </source>
</reference>
<dbReference type="EMBL" id="JABFRW010000002">
    <property type="protein sequence ID" value="NOT32563.1"/>
    <property type="molecule type" value="Genomic_DNA"/>
</dbReference>
<evidence type="ECO:0000313" key="3">
    <source>
        <dbReference type="EMBL" id="NOT32563.1"/>
    </source>
</evidence>
<organism evidence="3 4">
    <name type="scientific">Eiseniibacteriota bacterium</name>
    <dbReference type="NCBI Taxonomy" id="2212470"/>
    <lineage>
        <taxon>Bacteria</taxon>
        <taxon>Candidatus Eiseniibacteriota</taxon>
    </lineage>
</organism>
<dbReference type="GO" id="GO:0043683">
    <property type="term" value="P:type IV pilus assembly"/>
    <property type="evidence" value="ECO:0007669"/>
    <property type="project" value="InterPro"/>
</dbReference>
<evidence type="ECO:0000313" key="4">
    <source>
        <dbReference type="Proteomes" id="UP000580839"/>
    </source>
</evidence>
<dbReference type="Gene3D" id="3.30.70.60">
    <property type="match status" value="1"/>
</dbReference>
<keyword evidence="2" id="KW-1133">Transmembrane helix</keyword>
<comment type="caution">
    <text evidence="3">The sequence shown here is derived from an EMBL/GenBank/DDBJ whole genome shotgun (WGS) entry which is preliminary data.</text>
</comment>
<dbReference type="PANTHER" id="PTHR39555">
    <property type="entry name" value="FIMBRIAL ASSEMBLY PROTEIN PILO-LIKE PROTEIN-RELATED"/>
    <property type="match status" value="1"/>
</dbReference>
<name>A0A849SG87_UNCEI</name>
<proteinExistence type="predicted"/>